<sequence>MKKRRRLFSLVVVNVLLIVFLTVHTVLLVFDTGPTNPLSVQVNRYSTYYIDPLFTQNWHLFAPEPLTVNYNLLLQVKLKKGSELARGEWIDITSPMKNLNRSNVLTPFNRMLRIGDSLINKYFNGNHEDVVYKLKNKNTDEKIDEEIKKMEDKVRKKAEEEIFKFASSYAKSLYPERDIDSIKVMIEAVEPVPFSKRNEKNYEPERRYVEFDWQPIDSEVVAFK</sequence>
<evidence type="ECO:0000313" key="3">
    <source>
        <dbReference type="Proteomes" id="UP000188603"/>
    </source>
</evidence>
<keyword evidence="1" id="KW-0472">Membrane</keyword>
<dbReference type="KEGG" id="ntr:B0W44_05860"/>
<dbReference type="AlphaFoldDB" id="A0A1U9K5N7"/>
<keyword evidence="1" id="KW-0812">Transmembrane</keyword>
<keyword evidence="1" id="KW-1133">Transmembrane helix</keyword>
<feature type="transmembrane region" description="Helical" evidence="1">
    <location>
        <begin position="7"/>
        <end position="30"/>
    </location>
</feature>
<evidence type="ECO:0000256" key="1">
    <source>
        <dbReference type="SAM" id="Phobius"/>
    </source>
</evidence>
<accession>A0A1U9K5N7</accession>
<name>A0A1U9K5N7_9BACL</name>
<evidence type="ECO:0000313" key="2">
    <source>
        <dbReference type="EMBL" id="AQS55379.1"/>
    </source>
</evidence>
<dbReference type="RefSeq" id="WP_077719201.1">
    <property type="nucleotide sequence ID" value="NZ_CP019699.1"/>
</dbReference>
<keyword evidence="3" id="KW-1185">Reference proteome</keyword>
<reference evidence="2 3" key="1">
    <citation type="journal article" date="2015" name="Int. J. Syst. Evol. Microbiol.">
        <title>Novibacillus thermophilus gen. nov., sp. nov., a Gram-staining-negative and moderately thermophilic member of the family Thermoactinomycetaceae.</title>
        <authorList>
            <person name="Yang G."/>
            <person name="Chen J."/>
            <person name="Zhou S."/>
        </authorList>
    </citation>
    <scope>NUCLEOTIDE SEQUENCE [LARGE SCALE GENOMIC DNA]</scope>
    <source>
        <strain evidence="2 3">SG-1</strain>
    </source>
</reference>
<organism evidence="2 3">
    <name type="scientific">Novibacillus thermophilus</name>
    <dbReference type="NCBI Taxonomy" id="1471761"/>
    <lineage>
        <taxon>Bacteria</taxon>
        <taxon>Bacillati</taxon>
        <taxon>Bacillota</taxon>
        <taxon>Bacilli</taxon>
        <taxon>Bacillales</taxon>
        <taxon>Thermoactinomycetaceae</taxon>
        <taxon>Novibacillus</taxon>
    </lineage>
</organism>
<gene>
    <name evidence="2" type="ORF">B0W44_05860</name>
</gene>
<dbReference type="EMBL" id="CP019699">
    <property type="protein sequence ID" value="AQS55379.1"/>
    <property type="molecule type" value="Genomic_DNA"/>
</dbReference>
<dbReference type="InterPro" id="IPR043857">
    <property type="entry name" value="DUF5819"/>
</dbReference>
<protein>
    <submittedName>
        <fullName evidence="2">Uncharacterized protein</fullName>
    </submittedName>
</protein>
<dbReference type="OrthoDB" id="9342777at2"/>
<dbReference type="STRING" id="1471761.B0W44_05860"/>
<proteinExistence type="predicted"/>
<dbReference type="Pfam" id="PF19136">
    <property type="entry name" value="DUF5819"/>
    <property type="match status" value="1"/>
</dbReference>
<dbReference type="Proteomes" id="UP000188603">
    <property type="component" value="Chromosome"/>
</dbReference>